<feature type="domain" description="SAM" evidence="5">
    <location>
        <begin position="787"/>
        <end position="829"/>
    </location>
</feature>
<evidence type="ECO:0000256" key="4">
    <source>
        <dbReference type="SAM" id="MobiDB-lite"/>
    </source>
</evidence>
<feature type="repeat" description="ANK" evidence="3">
    <location>
        <begin position="13"/>
        <end position="45"/>
    </location>
</feature>
<dbReference type="InterPro" id="IPR036770">
    <property type="entry name" value="Ankyrin_rpt-contain_sf"/>
</dbReference>
<feature type="repeat" description="ANK" evidence="3">
    <location>
        <begin position="46"/>
        <end position="78"/>
    </location>
</feature>
<dbReference type="GO" id="GO:0046875">
    <property type="term" value="F:ephrin receptor binding"/>
    <property type="evidence" value="ECO:0007669"/>
    <property type="project" value="TreeGrafter"/>
</dbReference>
<feature type="non-terminal residue" evidence="6">
    <location>
        <position position="829"/>
    </location>
</feature>
<proteinExistence type="predicted"/>
<sequence length="829" mass="90529">IWRGPNVNCVDSTGYTPLHHAALNGHKDVVEVLLRNDALTNVADCKGCYPLHLAAWKGDADIVKLLIHQGPSHTKVNEQNNDNETALHCAAQYGHTEVVKVLLEELTDPTMRNNKFETPLDLAALYGRLEVVKMLLNAHPNLLSCNTKKHTPLHLAARNGHKTVVHVLLDAGMDSNYQTEKGSALHEAALFGKTDVVQILLAAGIDVNIKDNRGLTALDIVRELPSQKSQHIAALIEDYTIGKKSAKAAEKTVQAPLVPPTDPVGRISQGDVEKAVTELIIDFDVNPEEESPYEALYNATSCHSLDSLASGRSSDRESLNKEPESTDMEKIKCKQAYKCIHKSLQSKSWELCAAGELLPSNVFSAFERGQCNAHHLQSLRSIPVPALGPGSNCSGTLLLCSFSKLSGKSLSPTVKVWWFCATIWSKVLFLNLPMMSIFTSKGAALPDSSCSKQAKQRLSLLDTARFLPLRKGERWNFAVSSMFLTSSPLPCFHLLEDHRRSSGGRSQDSADGQDIQVPEQFSGLLHGSSPICEISEDPFRLVSSVEKGGTEATSQARAMQLEDAALPACGSVRTSSPDQTQKVVYATVQHTHVNRADPGAVVTPHVPQHPSGAEEEGDRAVGRAHPGSKPKAELKLSRSLSKSDSDLLTCSPTEDDAMGSRSESLSNCSTGKKRLEKSPSFASEWDEIEKIMSSIGEGIDFSQEQQRISGSRMLEQSVGEWLESIGLQQYESKLLLNGFDDVRFLGCNVMEDQDLRDIGIGDPQHRRKLLQAARSLPKLKPLGCDGNSQPSVPAWLDSLGLQDYIQSFLSSGYSSIDTVKNLWELEIVN</sequence>
<dbReference type="InterPro" id="IPR041880">
    <property type="entry name" value="SAM_ANKS1_repeat1"/>
</dbReference>
<protein>
    <submittedName>
        <fullName evidence="6">Ankyrin repeat and SAM domain-containing protein 1A</fullName>
    </submittedName>
</protein>
<dbReference type="PROSITE" id="PS50088">
    <property type="entry name" value="ANK_REPEAT"/>
    <property type="match status" value="6"/>
</dbReference>
<dbReference type="Proteomes" id="UP000053840">
    <property type="component" value="Unassembled WGS sequence"/>
</dbReference>
<dbReference type="SMART" id="SM00248">
    <property type="entry name" value="ANK"/>
    <property type="match status" value="6"/>
</dbReference>
<dbReference type="Pfam" id="PF12796">
    <property type="entry name" value="Ank_2"/>
    <property type="match status" value="3"/>
</dbReference>
<dbReference type="GO" id="GO:0005829">
    <property type="term" value="C:cytosol"/>
    <property type="evidence" value="ECO:0007669"/>
    <property type="project" value="TreeGrafter"/>
</dbReference>
<dbReference type="Pfam" id="PF00536">
    <property type="entry name" value="SAM_1"/>
    <property type="match status" value="2"/>
</dbReference>
<keyword evidence="1" id="KW-0677">Repeat</keyword>
<feature type="non-terminal residue" evidence="6">
    <location>
        <position position="1"/>
    </location>
</feature>
<dbReference type="InterPro" id="IPR001660">
    <property type="entry name" value="SAM"/>
</dbReference>
<dbReference type="GO" id="GO:0048013">
    <property type="term" value="P:ephrin receptor signaling pathway"/>
    <property type="evidence" value="ECO:0007669"/>
    <property type="project" value="TreeGrafter"/>
</dbReference>
<feature type="region of interest" description="Disordered" evidence="4">
    <location>
        <begin position="598"/>
        <end position="673"/>
    </location>
</feature>
<evidence type="ECO:0000313" key="7">
    <source>
        <dbReference type="Proteomes" id="UP000053840"/>
    </source>
</evidence>
<feature type="domain" description="SAM" evidence="5">
    <location>
        <begin position="716"/>
        <end position="779"/>
    </location>
</feature>
<accession>A0A091RR58</accession>
<keyword evidence="7" id="KW-1185">Reference proteome</keyword>
<evidence type="ECO:0000313" key="6">
    <source>
        <dbReference type="EMBL" id="KFQ44594.1"/>
    </source>
</evidence>
<dbReference type="Gene3D" id="1.10.150.50">
    <property type="entry name" value="Transcription Factor, Ets-1"/>
    <property type="match status" value="2"/>
</dbReference>
<dbReference type="AlphaFoldDB" id="A0A091RR58"/>
<reference evidence="6 7" key="1">
    <citation type="submission" date="2014-04" db="EMBL/GenBank/DDBJ databases">
        <title>Genome evolution of avian class.</title>
        <authorList>
            <person name="Zhang G."/>
            <person name="Li C."/>
        </authorList>
    </citation>
    <scope>NUCLEOTIDE SEQUENCE [LARGE SCALE GENOMIC DNA]</scope>
    <source>
        <strain evidence="6">BGI_N333</strain>
    </source>
</reference>
<dbReference type="PROSITE" id="PS50297">
    <property type="entry name" value="ANK_REP_REGION"/>
    <property type="match status" value="5"/>
</dbReference>
<dbReference type="EMBL" id="KK929771">
    <property type="protein sequence ID" value="KFQ44594.1"/>
    <property type="molecule type" value="Genomic_DNA"/>
</dbReference>
<dbReference type="SUPFAM" id="SSF47769">
    <property type="entry name" value="SAM/Pointed domain"/>
    <property type="match status" value="2"/>
</dbReference>
<feature type="compositionally biased region" description="Basic and acidic residues" evidence="4">
    <location>
        <begin position="630"/>
        <end position="645"/>
    </location>
</feature>
<evidence type="ECO:0000256" key="3">
    <source>
        <dbReference type="PROSITE-ProRule" id="PRU00023"/>
    </source>
</evidence>
<dbReference type="PROSITE" id="PS50105">
    <property type="entry name" value="SAM_DOMAIN"/>
    <property type="match status" value="2"/>
</dbReference>
<organism evidence="6 7">
    <name type="scientific">Nestor notabilis</name>
    <name type="common">Kea</name>
    <dbReference type="NCBI Taxonomy" id="176057"/>
    <lineage>
        <taxon>Eukaryota</taxon>
        <taxon>Metazoa</taxon>
        <taxon>Chordata</taxon>
        <taxon>Craniata</taxon>
        <taxon>Vertebrata</taxon>
        <taxon>Euteleostomi</taxon>
        <taxon>Archelosauria</taxon>
        <taxon>Archosauria</taxon>
        <taxon>Dinosauria</taxon>
        <taxon>Saurischia</taxon>
        <taxon>Theropoda</taxon>
        <taxon>Coelurosauria</taxon>
        <taxon>Aves</taxon>
        <taxon>Neognathae</taxon>
        <taxon>Neoaves</taxon>
        <taxon>Telluraves</taxon>
        <taxon>Australaves</taxon>
        <taxon>Psittaciformes</taxon>
        <taxon>Psittacidae</taxon>
        <taxon>Nestor</taxon>
    </lineage>
</organism>
<feature type="repeat" description="ANK" evidence="3">
    <location>
        <begin position="82"/>
        <end position="114"/>
    </location>
</feature>
<dbReference type="SMART" id="SM00454">
    <property type="entry name" value="SAM"/>
    <property type="match status" value="1"/>
</dbReference>
<evidence type="ECO:0000259" key="5">
    <source>
        <dbReference type="PROSITE" id="PS50105"/>
    </source>
</evidence>
<dbReference type="CDD" id="cd09499">
    <property type="entry name" value="SAM_AIDA1AB-like_repeat1"/>
    <property type="match status" value="1"/>
</dbReference>
<feature type="repeat" description="ANK" evidence="3">
    <location>
        <begin position="148"/>
        <end position="180"/>
    </location>
</feature>
<dbReference type="PANTHER" id="PTHR24174:SF4">
    <property type="entry name" value="ANKYRIN REPEAT AND SAM DOMAIN-CONTAINING PROTEIN 1A"/>
    <property type="match status" value="1"/>
</dbReference>
<gene>
    <name evidence="6" type="ORF">N333_11196</name>
</gene>
<feature type="repeat" description="ANK" evidence="3">
    <location>
        <begin position="180"/>
        <end position="212"/>
    </location>
</feature>
<feature type="compositionally biased region" description="Polar residues" evidence="4">
    <location>
        <begin position="661"/>
        <end position="670"/>
    </location>
</feature>
<dbReference type="SUPFAM" id="SSF48403">
    <property type="entry name" value="Ankyrin repeat"/>
    <property type="match status" value="1"/>
</dbReference>
<dbReference type="Gene3D" id="1.25.40.20">
    <property type="entry name" value="Ankyrin repeat-containing domain"/>
    <property type="match status" value="3"/>
</dbReference>
<dbReference type="InterPro" id="IPR013761">
    <property type="entry name" value="SAM/pointed_sf"/>
</dbReference>
<feature type="repeat" description="ANK" evidence="3">
    <location>
        <begin position="115"/>
        <end position="147"/>
    </location>
</feature>
<dbReference type="PRINTS" id="PR01415">
    <property type="entry name" value="ANKYRIN"/>
</dbReference>
<dbReference type="InterPro" id="IPR033635">
    <property type="entry name" value="ANKS1/Caskin"/>
</dbReference>
<dbReference type="PANTHER" id="PTHR24174">
    <property type="entry name" value="ANKYRIN REPEAT AND STERILE ALPHA MOTIF DOMAIN-CONTAINING PROTEIN 1"/>
    <property type="match status" value="1"/>
</dbReference>
<evidence type="ECO:0000256" key="2">
    <source>
        <dbReference type="ARBA" id="ARBA00023043"/>
    </source>
</evidence>
<evidence type="ECO:0000256" key="1">
    <source>
        <dbReference type="ARBA" id="ARBA00022737"/>
    </source>
</evidence>
<name>A0A091RR58_NESNO</name>
<keyword evidence="2 3" id="KW-0040">ANK repeat</keyword>
<dbReference type="InterPro" id="IPR002110">
    <property type="entry name" value="Ankyrin_rpt"/>
</dbReference>